<name>A0A2G9Y6J9_9BACT</name>
<protein>
    <submittedName>
        <fullName evidence="1">Uncharacterized protein</fullName>
    </submittedName>
</protein>
<comment type="caution">
    <text evidence="1">The sequence shown here is derived from an EMBL/GenBank/DDBJ whole genome shotgun (WGS) entry which is preliminary data.</text>
</comment>
<proteinExistence type="predicted"/>
<accession>A0A2G9Y6J9</accession>
<dbReference type="Proteomes" id="UP000231025">
    <property type="component" value="Unassembled WGS sequence"/>
</dbReference>
<evidence type="ECO:0000313" key="2">
    <source>
        <dbReference type="Proteomes" id="UP000231025"/>
    </source>
</evidence>
<organism evidence="1 2">
    <name type="scientific">Candidatus Roizmanbacteria bacterium CG23_combo_of_CG06-09_8_20_14_all_35_49</name>
    <dbReference type="NCBI Taxonomy" id="1974863"/>
    <lineage>
        <taxon>Bacteria</taxon>
        <taxon>Candidatus Roizmaniibacteriota</taxon>
    </lineage>
</organism>
<reference evidence="1 2" key="1">
    <citation type="submission" date="2017-09" db="EMBL/GenBank/DDBJ databases">
        <title>Depth-based differentiation of microbial function through sediment-hosted aquifers and enrichment of novel symbionts in the deep terrestrial subsurface.</title>
        <authorList>
            <person name="Probst A.J."/>
            <person name="Ladd B."/>
            <person name="Jarett J.K."/>
            <person name="Geller-Mcgrath D.E."/>
            <person name="Sieber C.M."/>
            <person name="Emerson J.B."/>
            <person name="Anantharaman K."/>
            <person name="Thomas B.C."/>
            <person name="Malmstrom R."/>
            <person name="Stieglmeier M."/>
            <person name="Klingl A."/>
            <person name="Woyke T."/>
            <person name="Ryan C.M."/>
            <person name="Banfield J.F."/>
        </authorList>
    </citation>
    <scope>NUCLEOTIDE SEQUENCE [LARGE SCALE GENOMIC DNA]</scope>
    <source>
        <strain evidence="1">CG23_combo_of_CG06-09_8_20_14_all_35_49</strain>
    </source>
</reference>
<evidence type="ECO:0000313" key="1">
    <source>
        <dbReference type="EMBL" id="PIP14867.1"/>
    </source>
</evidence>
<sequence>MEIDQKVKDLMDKLKKLEKGEPLDLSSDEDLSIAIMNLISIEEHLFFSAEKTGKVKFYQLLQEVREMRKELLKMIIKDYEGEAWCLSKHLLAASMRLMEVGTKALTRGEEKQAYDFFKKAYDLYNLFWGINLKVVKPEEINQNEIKKNKETPINYVKNDFLSNLSRIIGKMFDCCRE</sequence>
<dbReference type="AlphaFoldDB" id="A0A2G9Y6J9"/>
<gene>
    <name evidence="1" type="ORF">COX47_02780</name>
</gene>
<dbReference type="EMBL" id="PCRE01000041">
    <property type="protein sequence ID" value="PIP14867.1"/>
    <property type="molecule type" value="Genomic_DNA"/>
</dbReference>